<proteinExistence type="predicted"/>
<gene>
    <name evidence="3" type="ORF">EYZ11_010843</name>
</gene>
<sequence>MPSSSPHPTIAAGWAPTGAGCHAKEDFWIWDYHSDNDMRTVLGGPSQLDESATCYPSSWVPTYAATKCPNGYTRACPPASPTGPVTCCPTDVTVTRTDFVSNKITFQKTPLKTDLHLFAVGLVYATPTATNADSTATATETTSSTSTSTSEPSRTDESSISGGAAAGIGIGSAAGVVFIAILAWFIYRRRQASRIMASRGNEYRGAQYDMKSLPGSAHPRELDAQRPTQQFLGELAG</sequence>
<comment type="caution">
    <text evidence="3">The sequence shown here is derived from an EMBL/GenBank/DDBJ whole genome shotgun (WGS) entry which is preliminary data.</text>
</comment>
<keyword evidence="2" id="KW-0812">Transmembrane</keyword>
<dbReference type="EMBL" id="SOSA01000616">
    <property type="protein sequence ID" value="THC89711.1"/>
    <property type="molecule type" value="Genomic_DNA"/>
</dbReference>
<dbReference type="VEuPathDB" id="FungiDB:EYZ11_010843"/>
<evidence type="ECO:0000313" key="3">
    <source>
        <dbReference type="EMBL" id="THC89711.1"/>
    </source>
</evidence>
<reference evidence="3 4" key="1">
    <citation type="submission" date="2019-03" db="EMBL/GenBank/DDBJ databases">
        <title>The genome sequence of a newly discovered highly antifungal drug resistant Aspergillus species, Aspergillus tanneri NIH 1004.</title>
        <authorList>
            <person name="Mounaud S."/>
            <person name="Singh I."/>
            <person name="Joardar V."/>
            <person name="Pakala S."/>
            <person name="Pakala S."/>
            <person name="Venepally P."/>
            <person name="Hoover J."/>
            <person name="Nierman W."/>
            <person name="Chung J."/>
            <person name="Losada L."/>
        </authorList>
    </citation>
    <scope>NUCLEOTIDE SEQUENCE [LARGE SCALE GENOMIC DNA]</scope>
    <source>
        <strain evidence="3 4">NIH1004</strain>
    </source>
</reference>
<keyword evidence="4" id="KW-1185">Reference proteome</keyword>
<feature type="region of interest" description="Disordered" evidence="1">
    <location>
        <begin position="131"/>
        <end position="160"/>
    </location>
</feature>
<keyword evidence="2" id="KW-1133">Transmembrane helix</keyword>
<keyword evidence="2" id="KW-0472">Membrane</keyword>
<evidence type="ECO:0000256" key="2">
    <source>
        <dbReference type="SAM" id="Phobius"/>
    </source>
</evidence>
<feature type="transmembrane region" description="Helical" evidence="2">
    <location>
        <begin position="164"/>
        <end position="187"/>
    </location>
</feature>
<dbReference type="AlphaFoldDB" id="A0A4S3J9S0"/>
<name>A0A4S3J9S0_9EURO</name>
<dbReference type="Proteomes" id="UP000308092">
    <property type="component" value="Unassembled WGS sequence"/>
</dbReference>
<evidence type="ECO:0000256" key="1">
    <source>
        <dbReference type="SAM" id="MobiDB-lite"/>
    </source>
</evidence>
<protein>
    <recommendedName>
        <fullName evidence="5">Mid2 domain-containing protein</fullName>
    </recommendedName>
</protein>
<evidence type="ECO:0000313" key="4">
    <source>
        <dbReference type="Proteomes" id="UP000308092"/>
    </source>
</evidence>
<accession>A0A4S3J9S0</accession>
<organism evidence="3 4">
    <name type="scientific">Aspergillus tanneri</name>
    <dbReference type="NCBI Taxonomy" id="1220188"/>
    <lineage>
        <taxon>Eukaryota</taxon>
        <taxon>Fungi</taxon>
        <taxon>Dikarya</taxon>
        <taxon>Ascomycota</taxon>
        <taxon>Pezizomycotina</taxon>
        <taxon>Eurotiomycetes</taxon>
        <taxon>Eurotiomycetidae</taxon>
        <taxon>Eurotiales</taxon>
        <taxon>Aspergillaceae</taxon>
        <taxon>Aspergillus</taxon>
        <taxon>Aspergillus subgen. Circumdati</taxon>
    </lineage>
</organism>
<evidence type="ECO:0008006" key="5">
    <source>
        <dbReference type="Google" id="ProtNLM"/>
    </source>
</evidence>
<dbReference type="STRING" id="1220188.A0A4S3J9S0"/>